<dbReference type="EMBL" id="FNGX01000003">
    <property type="protein sequence ID" value="SDL64670.1"/>
    <property type="molecule type" value="Genomic_DNA"/>
</dbReference>
<reference evidence="2 3" key="1">
    <citation type="submission" date="2016-10" db="EMBL/GenBank/DDBJ databases">
        <authorList>
            <person name="de Groot N.N."/>
        </authorList>
    </citation>
    <scope>NUCLEOTIDE SEQUENCE [LARGE SCALE GENOMIC DNA]</scope>
    <source>
        <strain evidence="2 3">Sb09</strain>
    </source>
</reference>
<proteinExistence type="predicted"/>
<gene>
    <name evidence="2" type="ORF">SAMN05216400_1267</name>
</gene>
<accession>A0A1G9LRS6</accession>
<evidence type="ECO:0000313" key="2">
    <source>
        <dbReference type="EMBL" id="SDL64670.1"/>
    </source>
</evidence>
<dbReference type="OrthoDB" id="2223377at2"/>
<sequence>MKKWTKIVLGIGIGASLIGAGLTAAGLAGGGLSQLQSYYDNKEKHDSHFYTKTVENFDKIDIDTTVYNVIITQTNSGKPSISYTDNSKLRISHQVTNDGTLAIKQTGDWKESTTGIHFPSLSDFLTLAKNGVVTDNHTITIAVPKKTTIHSLIAKVKVGDLQINHLTADYANIDLNAGDFELTNSYFKSGKSNLSVGDSNFQDAQLKNFTLTSNTGDIDFENGKISDSTISLSIGDFSADNIAFKNKNELSVSTGDVDITLADKNLTLQASNNLGDADISDSLKPSTSNILSLKGNTGDISIQ</sequence>
<name>A0A1G9LRS6_STREI</name>
<dbReference type="AlphaFoldDB" id="A0A1G9LRS6"/>
<feature type="domain" description="DUF4097" evidence="1">
    <location>
        <begin position="58"/>
        <end position="288"/>
    </location>
</feature>
<dbReference type="RefSeq" id="WP_074566961.1">
    <property type="nucleotide sequence ID" value="NZ_FNGX01000003.1"/>
</dbReference>
<dbReference type="InterPro" id="IPR025164">
    <property type="entry name" value="Toastrack_DUF4097"/>
</dbReference>
<dbReference type="Pfam" id="PF13349">
    <property type="entry name" value="DUF4097"/>
    <property type="match status" value="1"/>
</dbReference>
<dbReference type="Proteomes" id="UP000183162">
    <property type="component" value="Unassembled WGS sequence"/>
</dbReference>
<evidence type="ECO:0000313" key="3">
    <source>
        <dbReference type="Proteomes" id="UP000183162"/>
    </source>
</evidence>
<evidence type="ECO:0000259" key="1">
    <source>
        <dbReference type="Pfam" id="PF13349"/>
    </source>
</evidence>
<protein>
    <submittedName>
        <fullName evidence="2">Putative adhesin</fullName>
    </submittedName>
</protein>
<organism evidence="2 3">
    <name type="scientific">Streptococcus equinus</name>
    <name type="common">Streptococcus bovis</name>
    <dbReference type="NCBI Taxonomy" id="1335"/>
    <lineage>
        <taxon>Bacteria</taxon>
        <taxon>Bacillati</taxon>
        <taxon>Bacillota</taxon>
        <taxon>Bacilli</taxon>
        <taxon>Lactobacillales</taxon>
        <taxon>Streptococcaceae</taxon>
        <taxon>Streptococcus</taxon>
    </lineage>
</organism>
<dbReference type="Gene3D" id="2.160.20.120">
    <property type="match status" value="1"/>
</dbReference>